<keyword evidence="1" id="KW-0732">Signal</keyword>
<feature type="signal peptide" evidence="1">
    <location>
        <begin position="1"/>
        <end position="22"/>
    </location>
</feature>
<gene>
    <name evidence="2" type="ORF">SNE35_18605</name>
</gene>
<dbReference type="Proteomes" id="UP001285263">
    <property type="component" value="Unassembled WGS sequence"/>
</dbReference>
<comment type="caution">
    <text evidence="2">The sequence shown here is derived from an EMBL/GenBank/DDBJ whole genome shotgun (WGS) entry which is preliminary data.</text>
</comment>
<keyword evidence="3" id="KW-1185">Reference proteome</keyword>
<name>A0ABU5DJQ7_9BURK</name>
<sequence>MSLYRLSLLAAALAIAQGSASAATLSGSAPAVSTTVGGTTTVLLTTTLSDAIDLQGASLYLNWDAGLQFTGVDASVAGGDLNSFIGLFDPQFTVENSGPGAYSLQLVGPLSPITLEAGNATVSFTFKALATGTQNVTIDVHVTDGDFNDVAFTQPLATSVNVSAVPEAPPAAMLAAGLGVLALLARRRRPS</sequence>
<feature type="chain" id="PRO_5045844103" description="PEP-CTERM protein-sorting domain-containing protein" evidence="1">
    <location>
        <begin position="23"/>
        <end position="191"/>
    </location>
</feature>
<reference evidence="2 3" key="1">
    <citation type="submission" date="2023-11" db="EMBL/GenBank/DDBJ databases">
        <title>Paucibacter sp. nov., isolated from fresh soil in Korea.</title>
        <authorList>
            <person name="Le N.T.T."/>
        </authorList>
    </citation>
    <scope>NUCLEOTIDE SEQUENCE [LARGE SCALE GENOMIC DNA]</scope>
    <source>
        <strain evidence="2 3">R3-3</strain>
    </source>
</reference>
<evidence type="ECO:0000313" key="2">
    <source>
        <dbReference type="EMBL" id="MDY0746531.1"/>
    </source>
</evidence>
<evidence type="ECO:0000313" key="3">
    <source>
        <dbReference type="Proteomes" id="UP001285263"/>
    </source>
</evidence>
<organism evidence="2 3">
    <name type="scientific">Roseateles agri</name>
    <dbReference type="NCBI Taxonomy" id="3098619"/>
    <lineage>
        <taxon>Bacteria</taxon>
        <taxon>Pseudomonadati</taxon>
        <taxon>Pseudomonadota</taxon>
        <taxon>Betaproteobacteria</taxon>
        <taxon>Burkholderiales</taxon>
        <taxon>Sphaerotilaceae</taxon>
        <taxon>Roseateles</taxon>
    </lineage>
</organism>
<proteinExistence type="predicted"/>
<dbReference type="EMBL" id="JAXCLA010000006">
    <property type="protein sequence ID" value="MDY0746531.1"/>
    <property type="molecule type" value="Genomic_DNA"/>
</dbReference>
<accession>A0ABU5DJQ7</accession>
<evidence type="ECO:0000256" key="1">
    <source>
        <dbReference type="SAM" id="SignalP"/>
    </source>
</evidence>
<dbReference type="RefSeq" id="WP_320424468.1">
    <property type="nucleotide sequence ID" value="NZ_JAXCLA010000006.1"/>
</dbReference>
<protein>
    <recommendedName>
        <fullName evidence="4">PEP-CTERM protein-sorting domain-containing protein</fullName>
    </recommendedName>
</protein>
<evidence type="ECO:0008006" key="4">
    <source>
        <dbReference type="Google" id="ProtNLM"/>
    </source>
</evidence>